<dbReference type="Gene3D" id="2.80.10.50">
    <property type="match status" value="1"/>
</dbReference>
<name>A0A4S8KIQ6_DENBC</name>
<keyword evidence="2" id="KW-1185">Reference proteome</keyword>
<dbReference type="EMBL" id="ML182547">
    <property type="protein sequence ID" value="THU75253.1"/>
    <property type="molecule type" value="Genomic_DNA"/>
</dbReference>
<organism evidence="1 2">
    <name type="scientific">Dendrothele bispora (strain CBS 962.96)</name>
    <dbReference type="NCBI Taxonomy" id="1314807"/>
    <lineage>
        <taxon>Eukaryota</taxon>
        <taxon>Fungi</taxon>
        <taxon>Dikarya</taxon>
        <taxon>Basidiomycota</taxon>
        <taxon>Agaricomycotina</taxon>
        <taxon>Agaricomycetes</taxon>
        <taxon>Agaricomycetidae</taxon>
        <taxon>Agaricales</taxon>
        <taxon>Agaricales incertae sedis</taxon>
        <taxon>Dendrothele</taxon>
    </lineage>
</organism>
<feature type="non-terminal residue" evidence="1">
    <location>
        <position position="63"/>
    </location>
</feature>
<dbReference type="OrthoDB" id="2131701at2759"/>
<dbReference type="SUPFAM" id="SSF50370">
    <property type="entry name" value="Ricin B-like lectins"/>
    <property type="match status" value="1"/>
</dbReference>
<proteinExistence type="predicted"/>
<reference evidence="1 2" key="1">
    <citation type="journal article" date="2019" name="Nat. Ecol. Evol.">
        <title>Megaphylogeny resolves global patterns of mushroom evolution.</title>
        <authorList>
            <person name="Varga T."/>
            <person name="Krizsan K."/>
            <person name="Foldi C."/>
            <person name="Dima B."/>
            <person name="Sanchez-Garcia M."/>
            <person name="Sanchez-Ramirez S."/>
            <person name="Szollosi G.J."/>
            <person name="Szarkandi J.G."/>
            <person name="Papp V."/>
            <person name="Albert L."/>
            <person name="Andreopoulos W."/>
            <person name="Angelini C."/>
            <person name="Antonin V."/>
            <person name="Barry K.W."/>
            <person name="Bougher N.L."/>
            <person name="Buchanan P."/>
            <person name="Buyck B."/>
            <person name="Bense V."/>
            <person name="Catcheside P."/>
            <person name="Chovatia M."/>
            <person name="Cooper J."/>
            <person name="Damon W."/>
            <person name="Desjardin D."/>
            <person name="Finy P."/>
            <person name="Geml J."/>
            <person name="Haridas S."/>
            <person name="Hughes K."/>
            <person name="Justo A."/>
            <person name="Karasinski D."/>
            <person name="Kautmanova I."/>
            <person name="Kiss B."/>
            <person name="Kocsube S."/>
            <person name="Kotiranta H."/>
            <person name="LaButti K.M."/>
            <person name="Lechner B.E."/>
            <person name="Liimatainen K."/>
            <person name="Lipzen A."/>
            <person name="Lukacs Z."/>
            <person name="Mihaltcheva S."/>
            <person name="Morgado L.N."/>
            <person name="Niskanen T."/>
            <person name="Noordeloos M.E."/>
            <person name="Ohm R.A."/>
            <person name="Ortiz-Santana B."/>
            <person name="Ovrebo C."/>
            <person name="Racz N."/>
            <person name="Riley R."/>
            <person name="Savchenko A."/>
            <person name="Shiryaev A."/>
            <person name="Soop K."/>
            <person name="Spirin V."/>
            <person name="Szebenyi C."/>
            <person name="Tomsovsky M."/>
            <person name="Tulloss R.E."/>
            <person name="Uehling J."/>
            <person name="Grigoriev I.V."/>
            <person name="Vagvolgyi C."/>
            <person name="Papp T."/>
            <person name="Martin F.M."/>
            <person name="Miettinen O."/>
            <person name="Hibbett D.S."/>
            <person name="Nagy L.G."/>
        </authorList>
    </citation>
    <scope>NUCLEOTIDE SEQUENCE [LARGE SCALE GENOMIC DNA]</scope>
    <source>
        <strain evidence="1 2">CBS 962.96</strain>
    </source>
</reference>
<evidence type="ECO:0000313" key="1">
    <source>
        <dbReference type="EMBL" id="THU75253.1"/>
    </source>
</evidence>
<dbReference type="Proteomes" id="UP000297245">
    <property type="component" value="Unassembled WGS sequence"/>
</dbReference>
<dbReference type="InterPro" id="IPR035992">
    <property type="entry name" value="Ricin_B-like_lectins"/>
</dbReference>
<protein>
    <submittedName>
        <fullName evidence="1">Uncharacterized protein</fullName>
    </submittedName>
</protein>
<dbReference type="AlphaFoldDB" id="A0A4S8KIQ6"/>
<sequence length="63" mass="7101">MTSEQSTPIFPKPNTYYVLINLQSGTAMDLSGADWRSVIGWPPHPEPNQQWEFEPIGAGWGLR</sequence>
<evidence type="ECO:0000313" key="2">
    <source>
        <dbReference type="Proteomes" id="UP000297245"/>
    </source>
</evidence>
<accession>A0A4S8KIQ6</accession>
<gene>
    <name evidence="1" type="ORF">K435DRAFT_707453</name>
</gene>